<evidence type="ECO:0000256" key="2">
    <source>
        <dbReference type="ARBA" id="ARBA00022963"/>
    </source>
</evidence>
<dbReference type="OrthoDB" id="9770965at2"/>
<keyword evidence="3 4" id="KW-0443">Lipid metabolism</keyword>
<dbReference type="SUPFAM" id="SSF52151">
    <property type="entry name" value="FabD/lysophospholipase-like"/>
    <property type="match status" value="1"/>
</dbReference>
<reference evidence="7 8" key="1">
    <citation type="submission" date="2018-03" db="EMBL/GenBank/DDBJ databases">
        <title>Genomic Encyclopedia of Archaeal and Bacterial Type Strains, Phase II (KMG-II): from individual species to whole genera.</title>
        <authorList>
            <person name="Goeker M."/>
        </authorList>
    </citation>
    <scope>NUCLEOTIDE SEQUENCE [LARGE SCALE GENOMIC DNA]</scope>
    <source>
        <strain evidence="7 8">DSM 25027</strain>
    </source>
</reference>
<feature type="short sequence motif" description="DGA/G" evidence="4">
    <location>
        <begin position="209"/>
        <end position="211"/>
    </location>
</feature>
<evidence type="ECO:0000256" key="3">
    <source>
        <dbReference type="ARBA" id="ARBA00023098"/>
    </source>
</evidence>
<dbReference type="EMBL" id="PVYX01000001">
    <property type="protein sequence ID" value="PRX56686.1"/>
    <property type="molecule type" value="Genomic_DNA"/>
</dbReference>
<organism evidence="7 8">
    <name type="scientific">Flagellimonas meridianipacifica</name>
    <dbReference type="NCBI Taxonomy" id="1080225"/>
    <lineage>
        <taxon>Bacteria</taxon>
        <taxon>Pseudomonadati</taxon>
        <taxon>Bacteroidota</taxon>
        <taxon>Flavobacteriia</taxon>
        <taxon>Flavobacteriales</taxon>
        <taxon>Flavobacteriaceae</taxon>
        <taxon>Flagellimonas</taxon>
    </lineage>
</organism>
<dbReference type="PANTHER" id="PTHR14226">
    <property type="entry name" value="NEUROPATHY TARGET ESTERASE/SWISS CHEESE D.MELANOGASTER"/>
    <property type="match status" value="1"/>
</dbReference>
<dbReference type="AlphaFoldDB" id="A0A2T0MGM9"/>
<proteinExistence type="predicted"/>
<dbReference type="GO" id="GO:0016787">
    <property type="term" value="F:hydrolase activity"/>
    <property type="evidence" value="ECO:0007669"/>
    <property type="project" value="UniProtKB-UniRule"/>
</dbReference>
<dbReference type="InterPro" id="IPR043864">
    <property type="entry name" value="Omp85-like_dom"/>
</dbReference>
<dbReference type="InterPro" id="IPR002641">
    <property type="entry name" value="PNPLA_dom"/>
</dbReference>
<evidence type="ECO:0000256" key="5">
    <source>
        <dbReference type="SAM" id="SignalP"/>
    </source>
</evidence>
<feature type="chain" id="PRO_5015541379" evidence="5">
    <location>
        <begin position="22"/>
        <end position="755"/>
    </location>
</feature>
<feature type="short sequence motif" description="GXGXXG" evidence="4">
    <location>
        <begin position="36"/>
        <end position="41"/>
    </location>
</feature>
<sequence length="755" mass="85327">MKRKIAFFLFIISGIVAFSQANNGLEELKVGLVLSGGGAKGLAHIGALKIIEEAGIKIDYIGGTSMGAIVGALYASGYSANELDSIFRTTDFPRLITDNVPRGAKTFYEKDDSERYALSLPFDNFNVSFPQAISGGQNIYNEFVKLLFHVKDVSDFKKLPIPFICMATNVETGESVLLDSGYLPEAIMASGTFPSLFEPSEVDGDILIDGGVVNNYPIDEVKKMGANFIIGVDVQHDLASRESLTSATEILLQINNYRTVNDMKEKSKQTDIYIRPDINDFSVIDFERGQEIIQSGRDGAMEKLEELEQVAIKQNAIPYIKPNIPAMDSLTINRLIIRGNDRYTRGYIKGKLRFNLAERIPFEKLKQGINNLSATGNFKAIRYELVSNGLGTDLILKLREKETKMFIKMAAHYDDLYQSAALINLTRKNFLLKDDVASFDFILGDHIRYNLEYYLDKGFYWSFGINSRFTDFDEEIDFGLIRSNFDVVDDPNIREITLDVTDLTNQIYLQTVFREEFALTLGVEHKLLRYSTNTLNDLIEQETPELVVPTSSDRTFFEDSNYFSTYGSIKLDTYNDKYFPTKGLFFDSDFHLYLFSSDFNDNFREFSIGKAQLGVAFPLKNNLSLNLETSGGFKLGTSSVTSFDFVLGGYGNDFVNNFIPFFGYDFLSLPGNSFVKAYGRLDYEFAPKNHFMFTANFANVEDDLFRTGEWFSEPSFTGYGIGYGLESFLGPVQVFYSFSPESNENHIFFSVGYWF</sequence>
<protein>
    <submittedName>
        <fullName evidence="7">NTE family protein</fullName>
    </submittedName>
</protein>
<evidence type="ECO:0000256" key="1">
    <source>
        <dbReference type="ARBA" id="ARBA00022801"/>
    </source>
</evidence>
<dbReference type="Gene3D" id="3.10.20.310">
    <property type="entry name" value="membrane protein fhac"/>
    <property type="match status" value="1"/>
</dbReference>
<feature type="signal peptide" evidence="5">
    <location>
        <begin position="1"/>
        <end position="21"/>
    </location>
</feature>
<dbReference type="InterPro" id="IPR050301">
    <property type="entry name" value="NTE"/>
</dbReference>
<dbReference type="PANTHER" id="PTHR14226:SF76">
    <property type="entry name" value="NTE FAMILY PROTEIN RSSA"/>
    <property type="match status" value="1"/>
</dbReference>
<feature type="active site" description="Proton acceptor" evidence="4">
    <location>
        <position position="209"/>
    </location>
</feature>
<evidence type="ECO:0000313" key="8">
    <source>
        <dbReference type="Proteomes" id="UP000237640"/>
    </source>
</evidence>
<dbReference type="PROSITE" id="PS51635">
    <property type="entry name" value="PNPLA"/>
    <property type="match status" value="1"/>
</dbReference>
<feature type="domain" description="PNPLA" evidence="6">
    <location>
        <begin position="32"/>
        <end position="222"/>
    </location>
</feature>
<name>A0A2T0MGM9_9FLAO</name>
<evidence type="ECO:0000256" key="4">
    <source>
        <dbReference type="PROSITE-ProRule" id="PRU01161"/>
    </source>
</evidence>
<dbReference type="Pfam" id="PF19143">
    <property type="entry name" value="Omp85_2"/>
    <property type="match status" value="1"/>
</dbReference>
<keyword evidence="1 4" id="KW-0378">Hydrolase</keyword>
<gene>
    <name evidence="7" type="ORF">CLV81_0683</name>
</gene>
<keyword evidence="8" id="KW-1185">Reference proteome</keyword>
<evidence type="ECO:0000313" key="7">
    <source>
        <dbReference type="EMBL" id="PRX56686.1"/>
    </source>
</evidence>
<feature type="active site" description="Nucleophile" evidence="4">
    <location>
        <position position="65"/>
    </location>
</feature>
<keyword evidence="5" id="KW-0732">Signal</keyword>
<dbReference type="GO" id="GO:0016042">
    <property type="term" value="P:lipid catabolic process"/>
    <property type="evidence" value="ECO:0007669"/>
    <property type="project" value="UniProtKB-UniRule"/>
</dbReference>
<dbReference type="InterPro" id="IPR016035">
    <property type="entry name" value="Acyl_Trfase/lysoPLipase"/>
</dbReference>
<dbReference type="RefSeq" id="WP_106143635.1">
    <property type="nucleotide sequence ID" value="NZ_PVYX01000001.1"/>
</dbReference>
<keyword evidence="2 4" id="KW-0442">Lipid degradation</keyword>
<comment type="caution">
    <text evidence="7">The sequence shown here is derived from an EMBL/GenBank/DDBJ whole genome shotgun (WGS) entry which is preliminary data.</text>
</comment>
<dbReference type="Pfam" id="PF01734">
    <property type="entry name" value="Patatin"/>
    <property type="match status" value="1"/>
</dbReference>
<feature type="short sequence motif" description="GXSXG" evidence="4">
    <location>
        <begin position="63"/>
        <end position="67"/>
    </location>
</feature>
<evidence type="ECO:0000259" key="6">
    <source>
        <dbReference type="PROSITE" id="PS51635"/>
    </source>
</evidence>
<accession>A0A2T0MGM9</accession>
<dbReference type="Gene3D" id="3.40.1090.10">
    <property type="entry name" value="Cytosolic phospholipase A2 catalytic domain"/>
    <property type="match status" value="2"/>
</dbReference>
<dbReference type="Proteomes" id="UP000237640">
    <property type="component" value="Unassembled WGS sequence"/>
</dbReference>
<dbReference type="CDD" id="cd07205">
    <property type="entry name" value="Pat_PNPLA6_PNPLA7_NTE1_like"/>
    <property type="match status" value="1"/>
</dbReference>